<dbReference type="InterPro" id="IPR001173">
    <property type="entry name" value="Glyco_trans_2-like"/>
</dbReference>
<evidence type="ECO:0000259" key="2">
    <source>
        <dbReference type="Pfam" id="PF00535"/>
    </source>
</evidence>
<dbReference type="Gene3D" id="3.90.550.10">
    <property type="entry name" value="Spore Coat Polysaccharide Biosynthesis Protein SpsA, Chain A"/>
    <property type="match status" value="1"/>
</dbReference>
<reference evidence="3 4" key="1">
    <citation type="journal article" date="2015" name="Appl. Microbiol. Biotechnol.">
        <title>The consequence of an additional NADH dehydrogenase paralog on the growth of Gluconobacter oxydans DSM3504.</title>
        <authorList>
            <person name="Kostner D."/>
            <person name="Luchterhand B."/>
            <person name="Junker A."/>
            <person name="Volland S."/>
            <person name="Daniel R."/>
            <person name="Buchs J."/>
            <person name="Liebl W."/>
            <person name="Ehrenreich A."/>
        </authorList>
    </citation>
    <scope>NUCLEOTIDE SEQUENCE [LARGE SCALE GENOMIC DNA]</scope>
    <source>
        <strain evidence="3">DSM 3504</strain>
    </source>
</reference>
<dbReference type="InterPro" id="IPR029044">
    <property type="entry name" value="Nucleotide-diphossugar_trans"/>
</dbReference>
<dbReference type="AlphaFoldDB" id="A0A067Z396"/>
<dbReference type="KEGG" id="goy:GLS_c16420"/>
<dbReference type="Proteomes" id="UP000031656">
    <property type="component" value="Chromosome"/>
</dbReference>
<dbReference type="SUPFAM" id="SSF53448">
    <property type="entry name" value="Nucleotide-diphospho-sugar transferases"/>
    <property type="match status" value="1"/>
</dbReference>
<dbReference type="EMBL" id="CP004373">
    <property type="protein sequence ID" value="AHK71521.1"/>
    <property type="molecule type" value="Genomic_DNA"/>
</dbReference>
<evidence type="ECO:0000256" key="1">
    <source>
        <dbReference type="SAM" id="MobiDB-lite"/>
    </source>
</evidence>
<dbReference type="RefSeq" id="WP_041111865.1">
    <property type="nucleotide sequence ID" value="NZ_CP004373.1"/>
</dbReference>
<dbReference type="EC" id="2.4.1.-" evidence="3"/>
<dbReference type="InterPro" id="IPR050834">
    <property type="entry name" value="Glycosyltransf_2"/>
</dbReference>
<evidence type="ECO:0000313" key="3">
    <source>
        <dbReference type="EMBL" id="AHK71521.1"/>
    </source>
</evidence>
<keyword evidence="3" id="KW-0808">Transferase</keyword>
<dbReference type="Pfam" id="PF00535">
    <property type="entry name" value="Glycos_transf_2"/>
    <property type="match status" value="1"/>
</dbReference>
<gene>
    <name evidence="3" type="ORF">GLS_c16420</name>
</gene>
<protein>
    <submittedName>
        <fullName evidence="3">Glycosyltransferase-like protein</fullName>
        <ecNumber evidence="3">2.4.1.-</ecNumber>
    </submittedName>
</protein>
<dbReference type="HOGENOM" id="CLU_025996_17_2_5"/>
<dbReference type="GeneID" id="56905861"/>
<feature type="domain" description="Glycosyltransferase 2-like" evidence="2">
    <location>
        <begin position="27"/>
        <end position="165"/>
    </location>
</feature>
<evidence type="ECO:0000313" key="4">
    <source>
        <dbReference type="Proteomes" id="UP000031656"/>
    </source>
</evidence>
<dbReference type="PANTHER" id="PTHR43685">
    <property type="entry name" value="GLYCOSYLTRANSFERASE"/>
    <property type="match status" value="1"/>
</dbReference>
<sequence length="373" mass="41647">MAHARTEDTASASQGKEALFWKKPRIVAIPVCNEEDHIVACLLALAAQTSLPDRVVLWINNTTDETCDRVLSVAHRLPFELETVTACYPPAIASAGQARRDAMAHAASTASPDAILLTTDADSEVASDWIDSILAAFIRYPVEAVFGRVLLLPEEYRKIPLHLHEDEQSERAYGALLEQIGLLLSPEPHDPWPRHLEHSGASIAVTHAAWRRVGGIPDVPSGEDRAFARALRQNGIAVRHAPQVQVYVSARLQGRARGGMAETLARRLIAQDEYIDDAFEPVSRRLLRIRRELAYWQSQSSFLNIPYPELPVVCIRRKELAQHHERALRVLKRLRQMNRRSLENFPIETAGQYDIPPPVLTGPEPSVFHGRPG</sequence>
<proteinExistence type="predicted"/>
<organism evidence="3 4">
    <name type="scientific">Gluconobacter oxydans DSM 3504</name>
    <dbReference type="NCBI Taxonomy" id="1288313"/>
    <lineage>
        <taxon>Bacteria</taxon>
        <taxon>Pseudomonadati</taxon>
        <taxon>Pseudomonadota</taxon>
        <taxon>Alphaproteobacteria</taxon>
        <taxon>Acetobacterales</taxon>
        <taxon>Acetobacteraceae</taxon>
        <taxon>Gluconobacter</taxon>
    </lineage>
</organism>
<feature type="region of interest" description="Disordered" evidence="1">
    <location>
        <begin position="353"/>
        <end position="373"/>
    </location>
</feature>
<accession>A0A067Z396</accession>
<dbReference type="PANTHER" id="PTHR43685:SF14">
    <property type="entry name" value="GLYCOSYLTRANSFERASE 2-LIKE DOMAIN-CONTAINING PROTEIN"/>
    <property type="match status" value="1"/>
</dbReference>
<name>A0A067Z396_GLUOY</name>
<keyword evidence="3" id="KW-0328">Glycosyltransferase</keyword>
<dbReference type="GO" id="GO:0016757">
    <property type="term" value="F:glycosyltransferase activity"/>
    <property type="evidence" value="ECO:0007669"/>
    <property type="project" value="UniProtKB-KW"/>
</dbReference>